<dbReference type="OrthoDB" id="752086at2"/>
<keyword evidence="2" id="KW-1185">Reference proteome</keyword>
<sequence length="272" mass="29257">MSTTHLIPSPKRYGVTEKKKSELDALTIQVTDTQYDVQQMQAIVDSLTTKAANFQAYVVTNDNNRARTLSNRNMLTQILQSATSLQQNSETAFNAIVIADSKTRDVAVGVKVLIDKLIYSAEVINKLSNLIIRKKALNPLINDDLVAKVSTAGADANNAVALTLVALQSAYAAQASNLQSEAASALQYTQAIKLYDVLSGQDEDEKDAENSLSTLLDNAYENAKKIYDQSVKASDATNQQLSVATANLVQAQIKLRSYQLGLAAANAAALAS</sequence>
<comment type="caution">
    <text evidence="1">The sequence shown here is derived from an EMBL/GenBank/DDBJ whole genome shotgun (WGS) entry which is preliminary data.</text>
</comment>
<evidence type="ECO:0000313" key="2">
    <source>
        <dbReference type="Proteomes" id="UP000293331"/>
    </source>
</evidence>
<reference evidence="1 2" key="1">
    <citation type="submission" date="2019-02" db="EMBL/GenBank/DDBJ databases">
        <title>Bacterial novel species Mucilaginibacter sp. 17JY9-4 isolated from soil.</title>
        <authorList>
            <person name="Jung H.-Y."/>
        </authorList>
    </citation>
    <scope>NUCLEOTIDE SEQUENCE [LARGE SCALE GENOMIC DNA]</scope>
    <source>
        <strain evidence="1 2">17JY9-4</strain>
    </source>
</reference>
<organism evidence="1 2">
    <name type="scientific">Mucilaginibacter terrigena</name>
    <dbReference type="NCBI Taxonomy" id="2492395"/>
    <lineage>
        <taxon>Bacteria</taxon>
        <taxon>Pseudomonadati</taxon>
        <taxon>Bacteroidota</taxon>
        <taxon>Sphingobacteriia</taxon>
        <taxon>Sphingobacteriales</taxon>
        <taxon>Sphingobacteriaceae</taxon>
        <taxon>Mucilaginibacter</taxon>
    </lineage>
</organism>
<accession>A0A4Q5LQF1</accession>
<proteinExistence type="predicted"/>
<dbReference type="AlphaFoldDB" id="A0A4Q5LQF1"/>
<evidence type="ECO:0000313" key="1">
    <source>
        <dbReference type="EMBL" id="RYU91654.1"/>
    </source>
</evidence>
<dbReference type="Proteomes" id="UP000293331">
    <property type="component" value="Unassembled WGS sequence"/>
</dbReference>
<name>A0A4Q5LQF1_9SPHI</name>
<dbReference type="RefSeq" id="WP_129875911.1">
    <property type="nucleotide sequence ID" value="NZ_SEWG01000002.1"/>
</dbReference>
<gene>
    <name evidence="1" type="ORF">EWM62_06865</name>
</gene>
<dbReference type="EMBL" id="SEWG01000002">
    <property type="protein sequence ID" value="RYU91654.1"/>
    <property type="molecule type" value="Genomic_DNA"/>
</dbReference>
<protein>
    <submittedName>
        <fullName evidence="1">Uncharacterized protein</fullName>
    </submittedName>
</protein>